<dbReference type="PANTHER" id="PTHR30390">
    <property type="entry name" value="SEDOHEPTULOSE 7-PHOSPHATE ISOMERASE / DNAA INITIATOR-ASSOCIATING FACTOR FOR REPLICATION INITIATION"/>
    <property type="match status" value="1"/>
</dbReference>
<dbReference type="HAMAP" id="MF_00067">
    <property type="entry name" value="GmhA"/>
    <property type="match status" value="1"/>
</dbReference>
<dbReference type="Pfam" id="PF13580">
    <property type="entry name" value="SIS_2"/>
    <property type="match status" value="1"/>
</dbReference>
<feature type="binding site" evidence="9">
    <location>
        <position position="81"/>
    </location>
    <ligand>
        <name>Zn(2+)</name>
        <dbReference type="ChEBI" id="CHEBI:29105"/>
    </ligand>
</feature>
<evidence type="ECO:0000256" key="5">
    <source>
        <dbReference type="ARBA" id="ARBA00022723"/>
    </source>
</evidence>
<dbReference type="AlphaFoldDB" id="A7NNK9"/>
<keyword evidence="4 9" id="KW-0963">Cytoplasm</keyword>
<evidence type="ECO:0000256" key="8">
    <source>
        <dbReference type="ARBA" id="ARBA00023277"/>
    </source>
</evidence>
<dbReference type="Gene3D" id="3.40.50.10490">
    <property type="entry name" value="Glucose-6-phosphate isomerase like protein, domain 1"/>
    <property type="match status" value="1"/>
</dbReference>
<keyword evidence="7 9" id="KW-0413">Isomerase</keyword>
<dbReference type="GO" id="GO:2001061">
    <property type="term" value="P:D-glycero-D-manno-heptose 7-phosphate biosynthetic process"/>
    <property type="evidence" value="ECO:0007669"/>
    <property type="project" value="UniProtKB-UniPathway"/>
</dbReference>
<dbReference type="InterPro" id="IPR001347">
    <property type="entry name" value="SIS_dom"/>
</dbReference>
<dbReference type="KEGG" id="rca:Rcas_3096"/>
<dbReference type="EC" id="5.3.1.28" evidence="9"/>
<comment type="cofactor">
    <cofactor evidence="9">
        <name>Zn(2+)</name>
        <dbReference type="ChEBI" id="CHEBI:29105"/>
    </cofactor>
    <text evidence="9">Binds 1 zinc ion per subunit.</text>
</comment>
<reference evidence="11 12" key="1">
    <citation type="submission" date="2007-08" db="EMBL/GenBank/DDBJ databases">
        <title>Complete sequence of Roseiflexus castenholzii DSM 13941.</title>
        <authorList>
            <consortium name="US DOE Joint Genome Institute"/>
            <person name="Copeland A."/>
            <person name="Lucas S."/>
            <person name="Lapidus A."/>
            <person name="Barry K."/>
            <person name="Glavina del Rio T."/>
            <person name="Dalin E."/>
            <person name="Tice H."/>
            <person name="Pitluck S."/>
            <person name="Thompson L.S."/>
            <person name="Brettin T."/>
            <person name="Bruce D."/>
            <person name="Detter J.C."/>
            <person name="Han C."/>
            <person name="Tapia R."/>
            <person name="Schmutz J."/>
            <person name="Larimer F."/>
            <person name="Land M."/>
            <person name="Hauser L."/>
            <person name="Kyrpides N."/>
            <person name="Mikhailova N."/>
            <person name="Bryant D.A."/>
            <person name="Hanada S."/>
            <person name="Tsukatani Y."/>
            <person name="Richardson P."/>
        </authorList>
    </citation>
    <scope>NUCLEOTIDE SEQUENCE [LARGE SCALE GENOMIC DNA]</scope>
    <source>
        <strain evidence="12">DSM 13941 / HLO8</strain>
    </source>
</reference>
<feature type="binding site" evidence="9">
    <location>
        <position position="200"/>
    </location>
    <ligand>
        <name>Zn(2+)</name>
        <dbReference type="ChEBI" id="CHEBI:29105"/>
    </ligand>
</feature>
<dbReference type="STRING" id="383372.Rcas_3096"/>
<keyword evidence="5 9" id="KW-0479">Metal-binding</keyword>
<dbReference type="HOGENOM" id="CLU_080999_4_0_0"/>
<evidence type="ECO:0000313" key="11">
    <source>
        <dbReference type="EMBL" id="ABU59150.1"/>
    </source>
</evidence>
<dbReference type="InterPro" id="IPR050099">
    <property type="entry name" value="SIS_GmhA/DiaA_subfam"/>
</dbReference>
<feature type="domain" description="SIS" evidence="10">
    <location>
        <begin position="57"/>
        <end position="214"/>
    </location>
</feature>
<evidence type="ECO:0000256" key="6">
    <source>
        <dbReference type="ARBA" id="ARBA00022833"/>
    </source>
</evidence>
<evidence type="ECO:0000259" key="10">
    <source>
        <dbReference type="PROSITE" id="PS51464"/>
    </source>
</evidence>
<comment type="catalytic activity">
    <reaction evidence="1 9">
        <text>2 D-sedoheptulose 7-phosphate = D-glycero-alpha-D-manno-heptose 7-phosphate + D-glycero-beta-D-manno-heptose 7-phosphate</text>
        <dbReference type="Rhea" id="RHEA:27489"/>
        <dbReference type="ChEBI" id="CHEBI:57483"/>
        <dbReference type="ChEBI" id="CHEBI:60203"/>
        <dbReference type="ChEBI" id="CHEBI:60204"/>
        <dbReference type="EC" id="5.3.1.28"/>
    </reaction>
</comment>
<feature type="binding site" evidence="9">
    <location>
        <begin position="72"/>
        <end position="74"/>
    </location>
    <ligand>
        <name>substrate</name>
    </ligand>
</feature>
<dbReference type="eggNOG" id="COG0279">
    <property type="taxonomic scope" value="Bacteria"/>
</dbReference>
<feature type="binding site" evidence="9">
    <location>
        <position position="192"/>
    </location>
    <ligand>
        <name>Zn(2+)</name>
        <dbReference type="ChEBI" id="CHEBI:29105"/>
    </ligand>
</feature>
<name>A7NNK9_ROSCS</name>
<evidence type="ECO:0000256" key="3">
    <source>
        <dbReference type="ARBA" id="ARBA00009894"/>
    </source>
</evidence>
<evidence type="ECO:0000256" key="4">
    <source>
        <dbReference type="ARBA" id="ARBA00022490"/>
    </source>
</evidence>
<feature type="binding site" evidence="9">
    <location>
        <position position="85"/>
    </location>
    <ligand>
        <name>Zn(2+)</name>
        <dbReference type="ChEBI" id="CHEBI:29105"/>
    </ligand>
</feature>
<dbReference type="InterPro" id="IPR035461">
    <property type="entry name" value="GmhA/DiaA"/>
</dbReference>
<sequence length="214" mass="22972">MLCALLRKSGILRMTPVDSRSDAYTRWAVEEIEASIDLKRRTLETQLPVIVAIAQRIVDTFRRGNRVLLCGNGGSAADAQHIAAEFVSRFRRERRGLPAIALTTDTSILTAIGNDYGYERVFARQVEALGQPGDAVIGISTSGTSASVLAAMRTARDGGMTTIGLAGATGGLLIDHVEVCLCVPSHNTARIQEVHITVAHVVCEIVERALFSSV</sequence>
<evidence type="ECO:0000256" key="7">
    <source>
        <dbReference type="ARBA" id="ARBA00023235"/>
    </source>
</evidence>
<dbReference type="SUPFAM" id="SSF53697">
    <property type="entry name" value="SIS domain"/>
    <property type="match status" value="1"/>
</dbReference>
<feature type="binding site" evidence="9">
    <location>
        <position position="145"/>
    </location>
    <ligand>
        <name>substrate</name>
    </ligand>
</feature>
<evidence type="ECO:0000256" key="9">
    <source>
        <dbReference type="HAMAP-Rule" id="MF_00067"/>
    </source>
</evidence>
<feature type="binding site" evidence="9">
    <location>
        <position position="192"/>
    </location>
    <ligand>
        <name>substrate</name>
    </ligand>
</feature>
<dbReference type="UniPathway" id="UPA00041">
    <property type="reaction ID" value="UER00436"/>
</dbReference>
<evidence type="ECO:0000256" key="1">
    <source>
        <dbReference type="ARBA" id="ARBA00000348"/>
    </source>
</evidence>
<evidence type="ECO:0000256" key="2">
    <source>
        <dbReference type="ARBA" id="ARBA00004496"/>
    </source>
</evidence>
<dbReference type="GO" id="GO:0005975">
    <property type="term" value="P:carbohydrate metabolic process"/>
    <property type="evidence" value="ECO:0007669"/>
    <property type="project" value="UniProtKB-UniRule"/>
</dbReference>
<dbReference type="PANTHER" id="PTHR30390:SF6">
    <property type="entry name" value="DNAA INITIATOR-ASSOCIATING PROTEIN DIAA"/>
    <property type="match status" value="1"/>
</dbReference>
<comment type="subcellular location">
    <subcellularLocation>
        <location evidence="2 9">Cytoplasm</location>
    </subcellularLocation>
</comment>
<gene>
    <name evidence="9" type="primary">gmhA</name>
    <name evidence="11" type="ordered locus">Rcas_3096</name>
</gene>
<dbReference type="PROSITE" id="PS51464">
    <property type="entry name" value="SIS"/>
    <property type="match status" value="1"/>
</dbReference>
<dbReference type="NCBIfam" id="TIGR00441">
    <property type="entry name" value="gmhA"/>
    <property type="match status" value="1"/>
</dbReference>
<dbReference type="EMBL" id="CP000804">
    <property type="protein sequence ID" value="ABU59150.1"/>
    <property type="molecule type" value="Genomic_DNA"/>
</dbReference>
<proteinExistence type="inferred from homology"/>
<dbReference type="CDD" id="cd05006">
    <property type="entry name" value="SIS_GmhA"/>
    <property type="match status" value="1"/>
</dbReference>
<comment type="similarity">
    <text evidence="3 9">Belongs to the SIS family. GmhA subfamily.</text>
</comment>
<keyword evidence="12" id="KW-1185">Reference proteome</keyword>
<dbReference type="GO" id="GO:0097367">
    <property type="term" value="F:carbohydrate derivative binding"/>
    <property type="evidence" value="ECO:0007669"/>
    <property type="project" value="InterPro"/>
</dbReference>
<dbReference type="Proteomes" id="UP000000263">
    <property type="component" value="Chromosome"/>
</dbReference>
<dbReference type="InterPro" id="IPR004515">
    <property type="entry name" value="Phosphoheptose_Isoase"/>
</dbReference>
<feature type="binding site" evidence="9">
    <location>
        <begin position="140"/>
        <end position="142"/>
    </location>
    <ligand>
        <name>substrate</name>
    </ligand>
</feature>
<comment type="miscellaneous">
    <text evidence="9">The reaction produces a racemic mixture of D-glycero-alpha-D-manno-heptose 7-phosphate and D-glycero-beta-D-manno-heptose 7-phosphate.</text>
</comment>
<dbReference type="InterPro" id="IPR046348">
    <property type="entry name" value="SIS_dom_sf"/>
</dbReference>
<feature type="binding site" evidence="9">
    <location>
        <begin position="114"/>
        <end position="115"/>
    </location>
    <ligand>
        <name>substrate</name>
    </ligand>
</feature>
<dbReference type="GO" id="GO:0008270">
    <property type="term" value="F:zinc ion binding"/>
    <property type="evidence" value="ECO:0007669"/>
    <property type="project" value="UniProtKB-UniRule"/>
</dbReference>
<protein>
    <recommendedName>
        <fullName evidence="9">Phosphoheptose isomerase</fullName>
        <ecNumber evidence="9">5.3.1.28</ecNumber>
    </recommendedName>
    <alternativeName>
        <fullName evidence="9">Sedoheptulose 7-phosphate isomerase</fullName>
    </alternativeName>
</protein>
<comment type="pathway">
    <text evidence="9">Carbohydrate biosynthesis; D-glycero-D-manno-heptose 7-phosphate biosynthesis; D-glycero-alpha-D-manno-heptose 7-phosphate and D-glycero-beta-D-manno-heptose 7-phosphate from sedoheptulose 7-phosphate: step 1/1.</text>
</comment>
<dbReference type="GO" id="GO:0008968">
    <property type="term" value="F:D-sedoheptulose 7-phosphate isomerase activity"/>
    <property type="evidence" value="ECO:0007669"/>
    <property type="project" value="UniProtKB-UniRule"/>
</dbReference>
<keyword evidence="6 9" id="KW-0862">Zinc</keyword>
<organism evidence="11 12">
    <name type="scientific">Roseiflexus castenholzii (strain DSM 13941 / HLO8)</name>
    <dbReference type="NCBI Taxonomy" id="383372"/>
    <lineage>
        <taxon>Bacteria</taxon>
        <taxon>Bacillati</taxon>
        <taxon>Chloroflexota</taxon>
        <taxon>Chloroflexia</taxon>
        <taxon>Chloroflexales</taxon>
        <taxon>Roseiflexineae</taxon>
        <taxon>Roseiflexaceae</taxon>
        <taxon>Roseiflexus</taxon>
    </lineage>
</organism>
<comment type="function">
    <text evidence="9">Catalyzes the isomerization of sedoheptulose 7-phosphate in D-glycero-D-manno-heptose 7-phosphate.</text>
</comment>
<dbReference type="GO" id="GO:0005737">
    <property type="term" value="C:cytoplasm"/>
    <property type="evidence" value="ECO:0007669"/>
    <property type="project" value="UniProtKB-SubCell"/>
</dbReference>
<feature type="binding site" evidence="9">
    <location>
        <position position="85"/>
    </location>
    <ligand>
        <name>substrate</name>
    </ligand>
</feature>
<accession>A7NNK9</accession>
<keyword evidence="8 9" id="KW-0119">Carbohydrate metabolism</keyword>
<evidence type="ECO:0000313" key="12">
    <source>
        <dbReference type="Proteomes" id="UP000000263"/>
    </source>
</evidence>